<dbReference type="Pfam" id="PF07690">
    <property type="entry name" value="MFS_1"/>
    <property type="match status" value="1"/>
</dbReference>
<feature type="transmembrane region" description="Helical" evidence="7">
    <location>
        <begin position="243"/>
        <end position="264"/>
    </location>
</feature>
<evidence type="ECO:0000256" key="6">
    <source>
        <dbReference type="ARBA" id="ARBA00023136"/>
    </source>
</evidence>
<dbReference type="CDD" id="cd17341">
    <property type="entry name" value="MFS_NRT2_like"/>
    <property type="match status" value="1"/>
</dbReference>
<feature type="domain" description="Major facilitator superfamily (MFS) profile" evidence="8">
    <location>
        <begin position="39"/>
        <end position="439"/>
    </location>
</feature>
<dbReference type="PROSITE" id="PS50850">
    <property type="entry name" value="MFS"/>
    <property type="match status" value="1"/>
</dbReference>
<feature type="transmembrane region" description="Helical" evidence="7">
    <location>
        <begin position="46"/>
        <end position="65"/>
    </location>
</feature>
<reference evidence="9 10" key="1">
    <citation type="submission" date="2023-07" db="EMBL/GenBank/DDBJ databases">
        <title>Genomic Encyclopedia of Type Strains, Phase IV (KMG-IV): sequencing the most valuable type-strain genomes for metagenomic binning, comparative biology and taxonomic classification.</title>
        <authorList>
            <person name="Goeker M."/>
        </authorList>
    </citation>
    <scope>NUCLEOTIDE SEQUENCE [LARGE SCALE GENOMIC DNA]</scope>
    <source>
        <strain evidence="9 10">DSM 18695</strain>
    </source>
</reference>
<evidence type="ECO:0000256" key="1">
    <source>
        <dbReference type="ARBA" id="ARBA00004141"/>
    </source>
</evidence>
<feature type="transmembrane region" description="Helical" evidence="7">
    <location>
        <begin position="130"/>
        <end position="151"/>
    </location>
</feature>
<evidence type="ECO:0000256" key="7">
    <source>
        <dbReference type="SAM" id="Phobius"/>
    </source>
</evidence>
<feature type="transmembrane region" description="Helical" evidence="7">
    <location>
        <begin position="270"/>
        <end position="288"/>
    </location>
</feature>
<evidence type="ECO:0000256" key="2">
    <source>
        <dbReference type="ARBA" id="ARBA00008432"/>
    </source>
</evidence>
<comment type="subcellular location">
    <subcellularLocation>
        <location evidence="1">Membrane</location>
        <topology evidence="1">Multi-pass membrane protein</topology>
    </subcellularLocation>
</comment>
<dbReference type="Proteomes" id="UP001228905">
    <property type="component" value="Unassembled WGS sequence"/>
</dbReference>
<evidence type="ECO:0000313" key="9">
    <source>
        <dbReference type="EMBL" id="MDQ0464424.1"/>
    </source>
</evidence>
<accession>A0ABU0IQY9</accession>
<keyword evidence="10" id="KW-1185">Reference proteome</keyword>
<gene>
    <name evidence="9" type="ORF">QO010_002205</name>
</gene>
<feature type="transmembrane region" description="Helical" evidence="7">
    <location>
        <begin position="77"/>
        <end position="98"/>
    </location>
</feature>
<keyword evidence="5" id="KW-0534">Nitrate assimilation</keyword>
<sequence>MRRHRAPRNAEIAVNHAAAPSQSGAASQPGAPSLPGANAALGMSTLAFTACFAVWTVFSIIGIRIKQDLGLTEAEFGLLAGTPILTGSLIRVPLGIWADQFGGRVVNLAVMLSAALATWLLSYAHTYPQFLLAALGVGLAGGSFSVGVAYVSKFFPKAKQGTALGVFGAGNVGAAVTKFAAPFVMLAFGWQSVAQIWASVLAGLAVIYFLTTRDDPELIERRRTGAKATPALMQLEPLKRLQVWRFALYYFFCFGAFVALSLWLPHYLVAVYHLPLIAAGMLAAAYSIPGSLFRVFGGWLSDRIGARRVMYITFGVSVVCTFLLSYPATTYIVDGIGGPITFRLALGLVPFVILLFTLGFAMSLGKAAVYKHIPVYYPETIGSVGGLVGMIGGLGGFVLPIAFGALNDLTHVWTSCFMLLFLLVAGALAWMHLAIRRMERARTPALRDLPELPEMAGLHPQPAPPQAAE</sequence>
<keyword evidence="6 7" id="KW-0472">Membrane</keyword>
<organism evidence="9 10">
    <name type="scientific">Caulobacter ginsengisoli</name>
    <dbReference type="NCBI Taxonomy" id="400775"/>
    <lineage>
        <taxon>Bacteria</taxon>
        <taxon>Pseudomonadati</taxon>
        <taxon>Pseudomonadota</taxon>
        <taxon>Alphaproteobacteria</taxon>
        <taxon>Caulobacterales</taxon>
        <taxon>Caulobacteraceae</taxon>
        <taxon>Caulobacter</taxon>
    </lineage>
</organism>
<name>A0ABU0IQY9_9CAUL</name>
<dbReference type="RefSeq" id="WP_307349095.1">
    <property type="nucleotide sequence ID" value="NZ_JAUSVS010000003.1"/>
</dbReference>
<evidence type="ECO:0000256" key="5">
    <source>
        <dbReference type="ARBA" id="ARBA00023063"/>
    </source>
</evidence>
<dbReference type="InterPro" id="IPR011701">
    <property type="entry name" value="MFS"/>
</dbReference>
<proteinExistence type="inferred from homology"/>
<feature type="transmembrane region" description="Helical" evidence="7">
    <location>
        <begin position="105"/>
        <end position="124"/>
    </location>
</feature>
<dbReference type="InterPro" id="IPR036259">
    <property type="entry name" value="MFS_trans_sf"/>
</dbReference>
<dbReference type="PANTHER" id="PTHR23515">
    <property type="entry name" value="HIGH-AFFINITY NITRATE TRANSPORTER 2.3"/>
    <property type="match status" value="1"/>
</dbReference>
<dbReference type="InterPro" id="IPR020846">
    <property type="entry name" value="MFS_dom"/>
</dbReference>
<feature type="transmembrane region" description="Helical" evidence="7">
    <location>
        <begin position="194"/>
        <end position="211"/>
    </location>
</feature>
<evidence type="ECO:0000256" key="4">
    <source>
        <dbReference type="ARBA" id="ARBA00022989"/>
    </source>
</evidence>
<keyword evidence="3 7" id="KW-0812">Transmembrane</keyword>
<feature type="transmembrane region" description="Helical" evidence="7">
    <location>
        <begin position="340"/>
        <end position="364"/>
    </location>
</feature>
<feature type="transmembrane region" description="Helical" evidence="7">
    <location>
        <begin position="384"/>
        <end position="406"/>
    </location>
</feature>
<evidence type="ECO:0000313" key="10">
    <source>
        <dbReference type="Proteomes" id="UP001228905"/>
    </source>
</evidence>
<evidence type="ECO:0000256" key="3">
    <source>
        <dbReference type="ARBA" id="ARBA00022692"/>
    </source>
</evidence>
<dbReference type="EMBL" id="JAUSVS010000003">
    <property type="protein sequence ID" value="MDQ0464424.1"/>
    <property type="molecule type" value="Genomic_DNA"/>
</dbReference>
<feature type="transmembrane region" description="Helical" evidence="7">
    <location>
        <begin position="412"/>
        <end position="433"/>
    </location>
</feature>
<comment type="caution">
    <text evidence="9">The sequence shown here is derived from an EMBL/GenBank/DDBJ whole genome shotgun (WGS) entry which is preliminary data.</text>
</comment>
<keyword evidence="4 7" id="KW-1133">Transmembrane helix</keyword>
<evidence type="ECO:0000259" key="8">
    <source>
        <dbReference type="PROSITE" id="PS50850"/>
    </source>
</evidence>
<dbReference type="Gene3D" id="1.20.1250.20">
    <property type="entry name" value="MFS general substrate transporter like domains"/>
    <property type="match status" value="2"/>
</dbReference>
<feature type="transmembrane region" description="Helical" evidence="7">
    <location>
        <begin position="309"/>
        <end position="328"/>
    </location>
</feature>
<protein>
    <submittedName>
        <fullName evidence="9">NNP family nitrate/nitrite transporter-like MFS transporter</fullName>
    </submittedName>
</protein>
<feature type="transmembrane region" description="Helical" evidence="7">
    <location>
        <begin position="163"/>
        <end position="188"/>
    </location>
</feature>
<comment type="similarity">
    <text evidence="2">Belongs to the major facilitator superfamily. Nitrate/nitrite porter (TC 2.A.1.8) family.</text>
</comment>
<dbReference type="InterPro" id="IPR044772">
    <property type="entry name" value="NO3_transporter"/>
</dbReference>
<dbReference type="SUPFAM" id="SSF103473">
    <property type="entry name" value="MFS general substrate transporter"/>
    <property type="match status" value="1"/>
</dbReference>